<evidence type="ECO:0000313" key="2">
    <source>
        <dbReference type="Proteomes" id="UP000188820"/>
    </source>
</evidence>
<dbReference type="InterPro" id="IPR010662">
    <property type="entry name" value="RBBP9/YdeN"/>
</dbReference>
<dbReference type="EMBL" id="MLAA01000025">
    <property type="protein sequence ID" value="OOF69607.1"/>
    <property type="molecule type" value="Genomic_DNA"/>
</dbReference>
<reference evidence="1 2" key="1">
    <citation type="submission" date="2016-10" db="EMBL/GenBank/DDBJ databases">
        <title>Rodentibacter gen. nov. and new species.</title>
        <authorList>
            <person name="Christensen H."/>
        </authorList>
    </citation>
    <scope>NUCLEOTIDE SEQUENCE [LARGE SCALE GENOMIC DNA]</scope>
    <source>
        <strain evidence="1 2">1998236014</strain>
    </source>
</reference>
<dbReference type="Pfam" id="PF06821">
    <property type="entry name" value="Ser_hydrolase"/>
    <property type="match status" value="1"/>
</dbReference>
<comment type="caution">
    <text evidence="1">The sequence shown here is derived from an EMBL/GenBank/DDBJ whole genome shotgun (WGS) entry which is preliminary data.</text>
</comment>
<keyword evidence="2" id="KW-1185">Reference proteome</keyword>
<dbReference type="Gene3D" id="3.40.50.1820">
    <property type="entry name" value="alpha/beta hydrolase"/>
    <property type="match status" value="1"/>
</dbReference>
<evidence type="ECO:0000313" key="1">
    <source>
        <dbReference type="EMBL" id="OOF69607.1"/>
    </source>
</evidence>
<dbReference type="PANTHER" id="PTHR15394">
    <property type="entry name" value="SERINE HYDROLASE RBBP9"/>
    <property type="match status" value="1"/>
</dbReference>
<dbReference type="InterPro" id="IPR029058">
    <property type="entry name" value="AB_hydrolase_fold"/>
</dbReference>
<organism evidence="1 2">
    <name type="scientific">Rodentibacter caecimuris</name>
    <dbReference type="NCBI Taxonomy" id="1796644"/>
    <lineage>
        <taxon>Bacteria</taxon>
        <taxon>Pseudomonadati</taxon>
        <taxon>Pseudomonadota</taxon>
        <taxon>Gammaproteobacteria</taxon>
        <taxon>Pasteurellales</taxon>
        <taxon>Pasteurellaceae</taxon>
        <taxon>Rodentibacter</taxon>
    </lineage>
</organism>
<gene>
    <name evidence="1" type="ORF">BKG89_06315</name>
</gene>
<proteinExistence type="predicted"/>
<name>A0ABX3KY99_9PAST</name>
<sequence length="181" mass="20474">MKNVYIVHGYTASPNNHWFPWLKQQLSQYSINCECLTMPESSNPTPDKWLAYLELHTKINANTVLVGHSLGCVAIMNLLAKHCIKPAGAVFVSGFYQVPETLPMLTSFIDFYSSLPSLPNFKSYVVSAMDDDIVPHKYSSELSIHLSADYIRLSQGGHFLDREGWSKFPLVLELILKCFDK</sequence>
<dbReference type="PANTHER" id="PTHR15394:SF3">
    <property type="entry name" value="SERINE HYDROLASE RBBP9"/>
    <property type="match status" value="1"/>
</dbReference>
<dbReference type="SUPFAM" id="SSF53474">
    <property type="entry name" value="alpha/beta-Hydrolases"/>
    <property type="match status" value="1"/>
</dbReference>
<dbReference type="RefSeq" id="WP_077463332.1">
    <property type="nucleotide sequence ID" value="NZ_MLAA01000025.1"/>
</dbReference>
<protein>
    <submittedName>
        <fullName evidence="1">Esterase</fullName>
    </submittedName>
</protein>
<accession>A0ABX3KY99</accession>
<dbReference type="Proteomes" id="UP000188820">
    <property type="component" value="Unassembled WGS sequence"/>
</dbReference>